<protein>
    <submittedName>
        <fullName evidence="8">Uncharacterized protein</fullName>
    </submittedName>
</protein>
<feature type="compositionally biased region" description="Basic and acidic residues" evidence="7">
    <location>
        <begin position="560"/>
        <end position="571"/>
    </location>
</feature>
<comment type="subcellular location">
    <subcellularLocation>
        <location evidence="1">Nucleus</location>
        <location evidence="1">Nucleolus</location>
    </subcellularLocation>
</comment>
<feature type="compositionally biased region" description="Basic and acidic residues" evidence="7">
    <location>
        <begin position="597"/>
        <end position="624"/>
    </location>
</feature>
<proteinExistence type="inferred from homology"/>
<dbReference type="Pfam" id="PF04006">
    <property type="entry name" value="Mpp10"/>
    <property type="match status" value="2"/>
</dbReference>
<dbReference type="GO" id="GO:0005732">
    <property type="term" value="C:sno(s)RNA-containing ribonucleoprotein complex"/>
    <property type="evidence" value="ECO:0007669"/>
    <property type="project" value="InterPro"/>
</dbReference>
<dbReference type="GO" id="GO:0006364">
    <property type="term" value="P:rRNA processing"/>
    <property type="evidence" value="ECO:0007669"/>
    <property type="project" value="UniProtKB-KW"/>
</dbReference>
<gene>
    <name evidence="8" type="ORF">EVOR1521_LOCUS26171</name>
</gene>
<name>A0AA36NIF5_9DINO</name>
<keyword evidence="3" id="KW-0698">rRNA processing</keyword>
<evidence type="ECO:0000256" key="4">
    <source>
        <dbReference type="ARBA" id="ARBA00023242"/>
    </source>
</evidence>
<feature type="compositionally biased region" description="Acidic residues" evidence="7">
    <location>
        <begin position="201"/>
        <end position="219"/>
    </location>
</feature>
<dbReference type="Proteomes" id="UP001178507">
    <property type="component" value="Unassembled WGS sequence"/>
</dbReference>
<dbReference type="PANTHER" id="PTHR17039:SF0">
    <property type="entry name" value="U3 SMALL NUCLEOLAR RIBONUCLEOPROTEIN PROTEIN MPP10"/>
    <property type="match status" value="1"/>
</dbReference>
<dbReference type="InterPro" id="IPR012173">
    <property type="entry name" value="Mpp10"/>
</dbReference>
<evidence type="ECO:0000256" key="3">
    <source>
        <dbReference type="ARBA" id="ARBA00022552"/>
    </source>
</evidence>
<feature type="compositionally biased region" description="Acidic residues" evidence="7">
    <location>
        <begin position="162"/>
        <end position="172"/>
    </location>
</feature>
<feature type="compositionally biased region" description="Basic and acidic residues" evidence="7">
    <location>
        <begin position="642"/>
        <end position="660"/>
    </location>
</feature>
<keyword evidence="2" id="KW-0690">Ribosome biogenesis</keyword>
<dbReference type="PANTHER" id="PTHR17039">
    <property type="entry name" value="U3 SMALL NUCLEOLAR RIBONUCLEOPROTEIN PROTEIN MPP10"/>
    <property type="match status" value="1"/>
</dbReference>
<feature type="compositionally biased region" description="Acidic residues" evidence="7">
    <location>
        <begin position="246"/>
        <end position="270"/>
    </location>
</feature>
<feature type="region of interest" description="Disordered" evidence="7">
    <location>
        <begin position="389"/>
        <end position="410"/>
    </location>
</feature>
<feature type="compositionally biased region" description="Basic residues" evidence="7">
    <location>
        <begin position="572"/>
        <end position="584"/>
    </location>
</feature>
<evidence type="ECO:0000256" key="2">
    <source>
        <dbReference type="ARBA" id="ARBA00022517"/>
    </source>
</evidence>
<sequence>MVDIGGLSEELQRCSSELQQIVGRADWLLDPKSTEAQRAAEAARGFVKLFFDTCQAQSRVKTGLEHLVVEGFEHEQIWEELEVQNVPLRLKLRKRLTKLSAQADIDLSVSVPQVDADEKEDEVLEPKELKRKAKKPKAPPGDGSEEATPSKLKDKAAKPAEAEAEAEAEEADEKAPEDFFSMEDMEKFTSMADDGKMRLDEDAEESDFDLLEAGDDDDEAGKITFNDFFGGNEPEKVQAHDKQPLEEEETNDGDEEAASELEDLEEEEQALEAQIKALQEGEGEEEEEQEEDEEAEDAVVRARKTASCRDREVKDEGKLSASKGKSLYEMDRHLKSLEEEVKKLEEEQLQEKTWEMKGEVSARQRPLNSLLEVALDQPMTHFAARRAEELAGEGDADEEAMEDAPGADELAKSSKLDLEAIIKQRVWDESFDDVVRKTQLPPSQRPDDEDTVETLNFQKSRVGLGDIYAKQYEAEFLGHATDSQKAEDKEKAEIKEIFVKLMFKLDQLSNAHFTPRPPMLGGGEQKAPALKMEETIPLMVSDATLQAPEERKAPRRHVKDHSELAHDEKTAVRRSKKAARKKSLERKVEAGQMSLKGRRERDQKLQEKNKAAKAEKAAQGEVKDPKKRLKASELLQQAAENSKSDISKKEEVRKQREARPENTPSSKRLKL</sequence>
<feature type="compositionally biased region" description="Acidic residues" evidence="7">
    <location>
        <begin position="281"/>
        <end position="297"/>
    </location>
</feature>
<dbReference type="GO" id="GO:0032040">
    <property type="term" value="C:small-subunit processome"/>
    <property type="evidence" value="ECO:0007669"/>
    <property type="project" value="TreeGrafter"/>
</dbReference>
<comment type="similarity">
    <text evidence="6">Belongs to the MPP10 family.</text>
</comment>
<feature type="compositionally biased region" description="Basic and acidic residues" evidence="7">
    <location>
        <begin position="307"/>
        <end position="318"/>
    </location>
</feature>
<evidence type="ECO:0000313" key="8">
    <source>
        <dbReference type="EMBL" id="CAJ1403508.1"/>
    </source>
</evidence>
<feature type="region of interest" description="Disordered" evidence="7">
    <location>
        <begin position="540"/>
        <end position="671"/>
    </location>
</feature>
<evidence type="ECO:0000256" key="5">
    <source>
        <dbReference type="ARBA" id="ARBA00023274"/>
    </source>
</evidence>
<feature type="compositionally biased region" description="Polar residues" evidence="7">
    <location>
        <begin position="662"/>
        <end position="671"/>
    </location>
</feature>
<dbReference type="GO" id="GO:0034457">
    <property type="term" value="C:Mpp10 complex"/>
    <property type="evidence" value="ECO:0007669"/>
    <property type="project" value="InterPro"/>
</dbReference>
<reference evidence="8" key="1">
    <citation type="submission" date="2023-08" db="EMBL/GenBank/DDBJ databases">
        <authorList>
            <person name="Chen Y."/>
            <person name="Shah S."/>
            <person name="Dougan E. K."/>
            <person name="Thang M."/>
            <person name="Chan C."/>
        </authorList>
    </citation>
    <scope>NUCLEOTIDE SEQUENCE</scope>
</reference>
<dbReference type="EMBL" id="CAUJNA010003499">
    <property type="protein sequence ID" value="CAJ1403508.1"/>
    <property type="molecule type" value="Genomic_DNA"/>
</dbReference>
<feature type="compositionally biased region" description="Acidic residues" evidence="7">
    <location>
        <begin position="390"/>
        <end position="406"/>
    </location>
</feature>
<comment type="caution">
    <text evidence="8">The sequence shown here is derived from an EMBL/GenBank/DDBJ whole genome shotgun (WGS) entry which is preliminary data.</text>
</comment>
<feature type="compositionally biased region" description="Low complexity" evidence="7">
    <location>
        <begin position="271"/>
        <end position="280"/>
    </location>
</feature>
<keyword evidence="5" id="KW-0687">Ribonucleoprotein</keyword>
<feature type="region of interest" description="Disordered" evidence="7">
    <location>
        <begin position="114"/>
        <end position="320"/>
    </location>
</feature>
<keyword evidence="4" id="KW-0539">Nucleus</keyword>
<feature type="compositionally biased region" description="Basic and acidic residues" evidence="7">
    <location>
        <begin position="233"/>
        <end position="245"/>
    </location>
</feature>
<keyword evidence="9" id="KW-1185">Reference proteome</keyword>
<evidence type="ECO:0000256" key="7">
    <source>
        <dbReference type="SAM" id="MobiDB-lite"/>
    </source>
</evidence>
<evidence type="ECO:0000313" key="9">
    <source>
        <dbReference type="Proteomes" id="UP001178507"/>
    </source>
</evidence>
<accession>A0AA36NIF5</accession>
<evidence type="ECO:0000256" key="1">
    <source>
        <dbReference type="ARBA" id="ARBA00004604"/>
    </source>
</evidence>
<feature type="compositionally biased region" description="Basic and acidic residues" evidence="7">
    <location>
        <begin position="151"/>
        <end position="161"/>
    </location>
</feature>
<organism evidence="8 9">
    <name type="scientific">Effrenium voratum</name>
    <dbReference type="NCBI Taxonomy" id="2562239"/>
    <lineage>
        <taxon>Eukaryota</taxon>
        <taxon>Sar</taxon>
        <taxon>Alveolata</taxon>
        <taxon>Dinophyceae</taxon>
        <taxon>Suessiales</taxon>
        <taxon>Symbiodiniaceae</taxon>
        <taxon>Effrenium</taxon>
    </lineage>
</organism>
<dbReference type="AlphaFoldDB" id="A0AA36NIF5"/>
<evidence type="ECO:0000256" key="6">
    <source>
        <dbReference type="ARBA" id="ARBA00029455"/>
    </source>
</evidence>